<reference evidence="1 2" key="1">
    <citation type="submission" date="2017-07" db="EMBL/GenBank/DDBJ databases">
        <title>Complete genome sequence of Oryzomicrobium terrae TPP412.</title>
        <authorList>
            <person name="Chiu L.-W."/>
            <person name="Lo K.-J."/>
            <person name="Tsai Y.-M."/>
            <person name="Lin S.-S."/>
            <person name="Kuo C.-H."/>
            <person name="Liu C.-T."/>
        </authorList>
    </citation>
    <scope>NUCLEOTIDE SEQUENCE [LARGE SCALE GENOMIC DNA]</scope>
    <source>
        <strain evidence="1 2">TPP412</strain>
    </source>
</reference>
<keyword evidence="2" id="KW-1185">Reference proteome</keyword>
<evidence type="ECO:0000313" key="1">
    <source>
        <dbReference type="EMBL" id="QEL63809.1"/>
    </source>
</evidence>
<proteinExistence type="predicted"/>
<dbReference type="EMBL" id="CP022579">
    <property type="protein sequence ID" value="QEL63809.1"/>
    <property type="molecule type" value="Genomic_DNA"/>
</dbReference>
<dbReference type="RefSeq" id="WP_149424657.1">
    <property type="nucleotide sequence ID" value="NZ_CP022579.1"/>
</dbReference>
<gene>
    <name evidence="1" type="ORF">OTERR_03330</name>
</gene>
<dbReference type="KEGG" id="otr:OTERR_03330"/>
<name>A0A5C1E5H4_9RHOO</name>
<sequence length="155" mass="16423">MPARPALTLVARSRPPAASEEGALQTLPPAAPVPVIQRLAAGQSLRFYAEAGTVLHVQSGRGAWIGAPQWQAEQYCRVRHSLSPGMVRVVSYAGWQTLAADAGGRLVVSVRLAEAVSLTRQGSVGLARLGAWLRRCLGRHDPAVVPVPPQGITPR</sequence>
<evidence type="ECO:0000313" key="2">
    <source>
        <dbReference type="Proteomes" id="UP000323671"/>
    </source>
</evidence>
<accession>A0A5C1E5H4</accession>
<dbReference type="AlphaFoldDB" id="A0A5C1E5H4"/>
<protein>
    <submittedName>
        <fullName evidence="1">Uncharacterized protein</fullName>
    </submittedName>
</protein>
<dbReference type="Proteomes" id="UP000323671">
    <property type="component" value="Chromosome"/>
</dbReference>
<organism evidence="1 2">
    <name type="scientific">Oryzomicrobium terrae</name>
    <dbReference type="NCBI Taxonomy" id="1735038"/>
    <lineage>
        <taxon>Bacteria</taxon>
        <taxon>Pseudomonadati</taxon>
        <taxon>Pseudomonadota</taxon>
        <taxon>Betaproteobacteria</taxon>
        <taxon>Rhodocyclales</taxon>
        <taxon>Rhodocyclaceae</taxon>
        <taxon>Oryzomicrobium</taxon>
    </lineage>
</organism>